<evidence type="ECO:0000256" key="2">
    <source>
        <dbReference type="ARBA" id="ARBA00038334"/>
    </source>
</evidence>
<evidence type="ECO:0000313" key="5">
    <source>
        <dbReference type="Proteomes" id="UP000799757"/>
    </source>
</evidence>
<dbReference type="Proteomes" id="UP000799757">
    <property type="component" value="Unassembled WGS sequence"/>
</dbReference>
<proteinExistence type="inferred from homology"/>
<evidence type="ECO:0000256" key="1">
    <source>
        <dbReference type="ARBA" id="ARBA00022801"/>
    </source>
</evidence>
<dbReference type="Pfam" id="PF12697">
    <property type="entry name" value="Abhydrolase_6"/>
    <property type="match status" value="1"/>
</dbReference>
<organism evidence="4 5">
    <name type="scientific">Melanomma pulvis-pyrius CBS 109.77</name>
    <dbReference type="NCBI Taxonomy" id="1314802"/>
    <lineage>
        <taxon>Eukaryota</taxon>
        <taxon>Fungi</taxon>
        <taxon>Dikarya</taxon>
        <taxon>Ascomycota</taxon>
        <taxon>Pezizomycotina</taxon>
        <taxon>Dothideomycetes</taxon>
        <taxon>Pleosporomycetidae</taxon>
        <taxon>Pleosporales</taxon>
        <taxon>Melanommataceae</taxon>
        <taxon>Melanomma</taxon>
    </lineage>
</organism>
<reference evidence="4" key="1">
    <citation type="journal article" date="2020" name="Stud. Mycol.">
        <title>101 Dothideomycetes genomes: a test case for predicting lifestyles and emergence of pathogens.</title>
        <authorList>
            <person name="Haridas S."/>
            <person name="Albert R."/>
            <person name="Binder M."/>
            <person name="Bloem J."/>
            <person name="Labutti K."/>
            <person name="Salamov A."/>
            <person name="Andreopoulos B."/>
            <person name="Baker S."/>
            <person name="Barry K."/>
            <person name="Bills G."/>
            <person name="Bluhm B."/>
            <person name="Cannon C."/>
            <person name="Castanera R."/>
            <person name="Culley D."/>
            <person name="Daum C."/>
            <person name="Ezra D."/>
            <person name="Gonzalez J."/>
            <person name="Henrissat B."/>
            <person name="Kuo A."/>
            <person name="Liang C."/>
            <person name="Lipzen A."/>
            <person name="Lutzoni F."/>
            <person name="Magnuson J."/>
            <person name="Mondo S."/>
            <person name="Nolan M."/>
            <person name="Ohm R."/>
            <person name="Pangilinan J."/>
            <person name="Park H.-J."/>
            <person name="Ramirez L."/>
            <person name="Alfaro M."/>
            <person name="Sun H."/>
            <person name="Tritt A."/>
            <person name="Yoshinaga Y."/>
            <person name="Zwiers L.-H."/>
            <person name="Turgeon B."/>
            <person name="Goodwin S."/>
            <person name="Spatafora J."/>
            <person name="Crous P."/>
            <person name="Grigoriev I."/>
        </authorList>
    </citation>
    <scope>NUCLEOTIDE SEQUENCE</scope>
    <source>
        <strain evidence="4">CBS 109.77</strain>
    </source>
</reference>
<dbReference type="AlphaFoldDB" id="A0A6A6WWU0"/>
<dbReference type="Gene3D" id="3.40.50.1820">
    <property type="entry name" value="alpha/beta hydrolase"/>
    <property type="match status" value="1"/>
</dbReference>
<protein>
    <submittedName>
        <fullName evidence="4">Alpha/beta-hydrolase</fullName>
    </submittedName>
</protein>
<keyword evidence="5" id="KW-1185">Reference proteome</keyword>
<gene>
    <name evidence="4" type="ORF">K505DRAFT_328745</name>
</gene>
<evidence type="ECO:0000313" key="4">
    <source>
        <dbReference type="EMBL" id="KAF2788710.1"/>
    </source>
</evidence>
<comment type="similarity">
    <text evidence="2">Belongs to the AB hydrolase superfamily. Epoxide hydrolase family.</text>
</comment>
<feature type="domain" description="AB hydrolase-1" evidence="3">
    <location>
        <begin position="45"/>
        <end position="316"/>
    </location>
</feature>
<name>A0A6A6WWU0_9PLEO</name>
<keyword evidence="1 4" id="KW-0378">Hydrolase</keyword>
<sequence>MATSAAQIQDQKFSTLGLSKMIVNDAQVCCYSRSLGTASEKNPILLLIHGYPESSYMWRHLILLLPSNAPIFAPDLSGYGSSAPITQNDKLTIGNTLLSALKTEFKRTSSGSSTAALPVVLIGHDRGARVAHRLAVSGADGFNILGVCLIDIVPTLTQWAASSKAKEVVGYFHWPMLANVELATKMITAYGGDKWCQEMTLRWCGKNPKGIEKLKDGDSLNVYGGFFKQPHTIIASNEDYRAGATTDIEAQEEDQKAGRKIKSPVLLLYSHDYIGTRYNFPKEWRDWVDEGVDIQSYALGDGIGHFGAEEAPEESAKVINGWLEGLGLGGKLE</sequence>
<dbReference type="InterPro" id="IPR000073">
    <property type="entry name" value="AB_hydrolase_1"/>
</dbReference>
<dbReference type="SUPFAM" id="SSF53474">
    <property type="entry name" value="alpha/beta-Hydrolases"/>
    <property type="match status" value="1"/>
</dbReference>
<dbReference type="InterPro" id="IPR000639">
    <property type="entry name" value="Epox_hydrolase-like"/>
</dbReference>
<dbReference type="InterPro" id="IPR029058">
    <property type="entry name" value="AB_hydrolase_fold"/>
</dbReference>
<dbReference type="PANTHER" id="PTHR43329">
    <property type="entry name" value="EPOXIDE HYDROLASE"/>
    <property type="match status" value="1"/>
</dbReference>
<dbReference type="OrthoDB" id="408373at2759"/>
<evidence type="ECO:0000259" key="3">
    <source>
        <dbReference type="Pfam" id="PF12697"/>
    </source>
</evidence>
<dbReference type="EMBL" id="MU002193">
    <property type="protein sequence ID" value="KAF2788710.1"/>
    <property type="molecule type" value="Genomic_DNA"/>
</dbReference>
<dbReference type="GO" id="GO:0016787">
    <property type="term" value="F:hydrolase activity"/>
    <property type="evidence" value="ECO:0007669"/>
    <property type="project" value="UniProtKB-KW"/>
</dbReference>
<dbReference type="PRINTS" id="PR00412">
    <property type="entry name" value="EPOXHYDRLASE"/>
</dbReference>
<accession>A0A6A6WWU0</accession>